<dbReference type="Proteomes" id="UP001258017">
    <property type="component" value="Unassembled WGS sequence"/>
</dbReference>
<feature type="transmembrane region" description="Helical" evidence="1">
    <location>
        <begin position="400"/>
        <end position="418"/>
    </location>
</feature>
<feature type="transmembrane region" description="Helical" evidence="1">
    <location>
        <begin position="94"/>
        <end position="115"/>
    </location>
</feature>
<feature type="transmembrane region" description="Helical" evidence="1">
    <location>
        <begin position="208"/>
        <end position="228"/>
    </location>
</feature>
<sequence>MAVAKTNGRTTETTSAASNDDIDKDITKYRQLKKIERVPCELDDDIKLEDLAPDGGWGWMVALGMIIVLVTTIGPVSSYAIIFGDFLEATGQAGSATTLFNSVFMITFSTSSLLTNTLLKKFSMRPVGITGAIFFSVPNVALAFVNNVYEMAFIYFLQGIGIGLLITLCNTNFNAYFVKKRARVMSGAQAIIGMGGIVYPILIEKMMLMYGFRGTAALTGALSLNCIAGMTMMHPVEWHTRDPAKVRAERAREADERRSRGLALSNRRSTVDVLHVTSNTRWSSLRSLKEASSKEVPLLIDTLKAPANRVASIAELEGHRARSTSLSTREALNRRLSALSASSLTNLASGIGALTDIRHIRLDRKVLEEKKRDEHEETQAMSQSNMLSELFEMSLIKDRCFWNLCLGISFVLTSDYTFSSLLPLMMTNAGYSKSDAALAVMIGATAELVSRILLAIFTVVVDVKAKYLFFFAMIGMSFAKAGFLFFENTLTGALVMNAAIGAVRSWVLVPQPLVIIEDVSIDKFASAYGLFAVINGVISIFLGPIAGFVKDWTDNFRIFQFVLLGINSVFVVPWAVQFLLVDLPKKKNERRNKIASANAN</sequence>
<keyword evidence="1" id="KW-1133">Transmembrane helix</keyword>
<feature type="transmembrane region" description="Helical" evidence="1">
    <location>
        <begin position="182"/>
        <end position="202"/>
    </location>
</feature>
<evidence type="ECO:0008006" key="4">
    <source>
        <dbReference type="Google" id="ProtNLM"/>
    </source>
</evidence>
<feature type="transmembrane region" description="Helical" evidence="1">
    <location>
        <begin position="57"/>
        <end position="82"/>
    </location>
</feature>
<feature type="transmembrane region" description="Helical" evidence="1">
    <location>
        <begin position="438"/>
        <end position="460"/>
    </location>
</feature>
<feature type="transmembrane region" description="Helical" evidence="1">
    <location>
        <begin position="558"/>
        <end position="581"/>
    </location>
</feature>
<reference evidence="2" key="2">
    <citation type="journal article" date="2023" name="Commun. Biol.">
        <title>Intrasexual cuticular hydrocarbon dimorphism in a wasp sheds light on hydrocarbon biosynthesis genes in Hymenoptera.</title>
        <authorList>
            <person name="Moris V.C."/>
            <person name="Podsiadlowski L."/>
            <person name="Martin S."/>
            <person name="Oeyen J.P."/>
            <person name="Donath A."/>
            <person name="Petersen M."/>
            <person name="Wilbrandt J."/>
            <person name="Misof B."/>
            <person name="Liedtke D."/>
            <person name="Thamm M."/>
            <person name="Scheiner R."/>
            <person name="Schmitt T."/>
            <person name="Niehuis O."/>
        </authorList>
    </citation>
    <scope>NUCLEOTIDE SEQUENCE</scope>
    <source>
        <strain evidence="2">GBR_01_08_01A</strain>
    </source>
</reference>
<accession>A0AAD9VS80</accession>
<keyword evidence="1" id="KW-0812">Transmembrane</keyword>
<organism evidence="2 3">
    <name type="scientific">Odynerus spinipes</name>
    <dbReference type="NCBI Taxonomy" id="1348599"/>
    <lineage>
        <taxon>Eukaryota</taxon>
        <taxon>Metazoa</taxon>
        <taxon>Ecdysozoa</taxon>
        <taxon>Arthropoda</taxon>
        <taxon>Hexapoda</taxon>
        <taxon>Insecta</taxon>
        <taxon>Pterygota</taxon>
        <taxon>Neoptera</taxon>
        <taxon>Endopterygota</taxon>
        <taxon>Hymenoptera</taxon>
        <taxon>Apocrita</taxon>
        <taxon>Aculeata</taxon>
        <taxon>Vespoidea</taxon>
        <taxon>Vespidae</taxon>
        <taxon>Eumeninae</taxon>
        <taxon>Odynerus</taxon>
    </lineage>
</organism>
<dbReference type="PANTHER" id="PTHR11360:SF309">
    <property type="entry name" value="MONOCARBOXYLATE TRANSPORTER 7-LIKE PROTEIN"/>
    <property type="match status" value="1"/>
</dbReference>
<proteinExistence type="predicted"/>
<dbReference type="EMBL" id="JAIFRP010000022">
    <property type="protein sequence ID" value="KAK2585108.1"/>
    <property type="molecule type" value="Genomic_DNA"/>
</dbReference>
<dbReference type="GO" id="GO:0008028">
    <property type="term" value="F:monocarboxylic acid transmembrane transporter activity"/>
    <property type="evidence" value="ECO:0007669"/>
    <property type="project" value="TreeGrafter"/>
</dbReference>
<gene>
    <name evidence="2" type="ORF">KPH14_008619</name>
</gene>
<dbReference type="Pfam" id="PF07690">
    <property type="entry name" value="MFS_1"/>
    <property type="match status" value="2"/>
</dbReference>
<name>A0AAD9VS80_9HYME</name>
<feature type="transmembrane region" description="Helical" evidence="1">
    <location>
        <begin position="467"/>
        <end position="486"/>
    </location>
</feature>
<feature type="transmembrane region" description="Helical" evidence="1">
    <location>
        <begin position="151"/>
        <end position="170"/>
    </location>
</feature>
<feature type="transmembrane region" description="Helical" evidence="1">
    <location>
        <begin position="527"/>
        <end position="546"/>
    </location>
</feature>
<evidence type="ECO:0000313" key="2">
    <source>
        <dbReference type="EMBL" id="KAK2585108.1"/>
    </source>
</evidence>
<dbReference type="AlphaFoldDB" id="A0AAD9VS80"/>
<reference evidence="2" key="1">
    <citation type="submission" date="2021-08" db="EMBL/GenBank/DDBJ databases">
        <authorList>
            <person name="Misof B."/>
            <person name="Oliver O."/>
            <person name="Podsiadlowski L."/>
            <person name="Donath A."/>
            <person name="Peters R."/>
            <person name="Mayer C."/>
            <person name="Rust J."/>
            <person name="Gunkel S."/>
            <person name="Lesny P."/>
            <person name="Martin S."/>
            <person name="Oeyen J.P."/>
            <person name="Petersen M."/>
            <person name="Panagiotis P."/>
            <person name="Wilbrandt J."/>
            <person name="Tanja T."/>
        </authorList>
    </citation>
    <scope>NUCLEOTIDE SEQUENCE</scope>
    <source>
        <strain evidence="2">GBR_01_08_01A</strain>
        <tissue evidence="2">Thorax + abdomen</tissue>
    </source>
</reference>
<comment type="caution">
    <text evidence="2">The sequence shown here is derived from an EMBL/GenBank/DDBJ whole genome shotgun (WGS) entry which is preliminary data.</text>
</comment>
<dbReference type="InterPro" id="IPR050327">
    <property type="entry name" value="Proton-linked_MCT"/>
</dbReference>
<protein>
    <recommendedName>
        <fullName evidence="4">Monocarboxylate transporter 9</fullName>
    </recommendedName>
</protein>
<dbReference type="Gene3D" id="1.20.1250.20">
    <property type="entry name" value="MFS general substrate transporter like domains"/>
    <property type="match status" value="2"/>
</dbReference>
<dbReference type="InterPro" id="IPR036259">
    <property type="entry name" value="MFS_trans_sf"/>
</dbReference>
<dbReference type="InterPro" id="IPR011701">
    <property type="entry name" value="MFS"/>
</dbReference>
<dbReference type="SUPFAM" id="SSF103473">
    <property type="entry name" value="MFS general substrate transporter"/>
    <property type="match status" value="1"/>
</dbReference>
<keyword evidence="3" id="KW-1185">Reference proteome</keyword>
<feature type="transmembrane region" description="Helical" evidence="1">
    <location>
        <begin position="492"/>
        <end position="515"/>
    </location>
</feature>
<evidence type="ECO:0000256" key="1">
    <source>
        <dbReference type="SAM" id="Phobius"/>
    </source>
</evidence>
<feature type="transmembrane region" description="Helical" evidence="1">
    <location>
        <begin position="127"/>
        <end position="145"/>
    </location>
</feature>
<evidence type="ECO:0000313" key="3">
    <source>
        <dbReference type="Proteomes" id="UP001258017"/>
    </source>
</evidence>
<keyword evidence="1" id="KW-0472">Membrane</keyword>
<dbReference type="PANTHER" id="PTHR11360">
    <property type="entry name" value="MONOCARBOXYLATE TRANSPORTER"/>
    <property type="match status" value="1"/>
</dbReference>